<evidence type="ECO:0000256" key="2">
    <source>
        <dbReference type="ARBA" id="ARBA00005673"/>
    </source>
</evidence>
<feature type="domain" description="Ubiquitin-activating enzyme SCCH" evidence="3">
    <location>
        <begin position="25"/>
        <end position="229"/>
    </location>
</feature>
<evidence type="ECO:0000256" key="1">
    <source>
        <dbReference type="ARBA" id="ARBA00004906"/>
    </source>
</evidence>
<evidence type="ECO:0000313" key="4">
    <source>
        <dbReference type="EMBL" id="KAH7986371.1"/>
    </source>
</evidence>
<dbReference type="Gene3D" id="1.10.10.2660">
    <property type="entry name" value="Ubiquitin-activating enzyme E1, SCCH domain"/>
    <property type="match status" value="1"/>
</dbReference>
<dbReference type="InterPro" id="IPR042063">
    <property type="entry name" value="Ubi_acti_E1_SCCH"/>
</dbReference>
<organism evidence="4 5">
    <name type="scientific">Rhipicephalus sanguineus</name>
    <name type="common">Brown dog tick</name>
    <name type="synonym">Ixodes sanguineus</name>
    <dbReference type="NCBI Taxonomy" id="34632"/>
    <lineage>
        <taxon>Eukaryota</taxon>
        <taxon>Metazoa</taxon>
        <taxon>Ecdysozoa</taxon>
        <taxon>Arthropoda</taxon>
        <taxon>Chelicerata</taxon>
        <taxon>Arachnida</taxon>
        <taxon>Acari</taxon>
        <taxon>Parasitiformes</taxon>
        <taxon>Ixodida</taxon>
        <taxon>Ixodoidea</taxon>
        <taxon>Ixodidae</taxon>
        <taxon>Rhipicephalinae</taxon>
        <taxon>Rhipicephalus</taxon>
        <taxon>Rhipicephalus</taxon>
    </lineage>
</organism>
<comment type="caution">
    <text evidence="4">The sequence shown here is derived from an EMBL/GenBank/DDBJ whole genome shotgun (WGS) entry which is preliminary data.</text>
</comment>
<dbReference type="InterPro" id="IPR019572">
    <property type="entry name" value="UBA_E1_SCCH"/>
</dbReference>
<evidence type="ECO:0000313" key="5">
    <source>
        <dbReference type="Proteomes" id="UP000821837"/>
    </source>
</evidence>
<dbReference type="InterPro" id="IPR035985">
    <property type="entry name" value="Ubiquitin-activating_enz"/>
</dbReference>
<dbReference type="Pfam" id="PF10585">
    <property type="entry name" value="UBA_E1_SCCH"/>
    <property type="match status" value="1"/>
</dbReference>
<reference evidence="4" key="2">
    <citation type="submission" date="2021-09" db="EMBL/GenBank/DDBJ databases">
        <authorList>
            <person name="Jia N."/>
            <person name="Wang J."/>
            <person name="Shi W."/>
            <person name="Du L."/>
            <person name="Sun Y."/>
            <person name="Zhan W."/>
            <person name="Jiang J."/>
            <person name="Wang Q."/>
            <person name="Zhang B."/>
            <person name="Ji P."/>
            <person name="Sakyi L.B."/>
            <person name="Cui X."/>
            <person name="Yuan T."/>
            <person name="Jiang B."/>
            <person name="Yang W."/>
            <person name="Lam T.T.-Y."/>
            <person name="Chang Q."/>
            <person name="Ding S."/>
            <person name="Wang X."/>
            <person name="Zhu J."/>
            <person name="Ruan X."/>
            <person name="Zhao L."/>
            <person name="Wei J."/>
            <person name="Que T."/>
            <person name="Du C."/>
            <person name="Cheng J."/>
            <person name="Dai P."/>
            <person name="Han X."/>
            <person name="Huang E."/>
            <person name="Gao Y."/>
            <person name="Liu J."/>
            <person name="Shao H."/>
            <person name="Ye R."/>
            <person name="Li L."/>
            <person name="Wei W."/>
            <person name="Wang X."/>
            <person name="Wang C."/>
            <person name="Huo Q."/>
            <person name="Li W."/>
            <person name="Guo W."/>
            <person name="Chen H."/>
            <person name="Chen S."/>
            <person name="Zhou L."/>
            <person name="Zhou L."/>
            <person name="Ni X."/>
            <person name="Tian J."/>
            <person name="Zhou Y."/>
            <person name="Sheng Y."/>
            <person name="Liu T."/>
            <person name="Pan Y."/>
            <person name="Xia L."/>
            <person name="Li J."/>
            <person name="Zhao F."/>
            <person name="Cao W."/>
        </authorList>
    </citation>
    <scope>NUCLEOTIDE SEQUENCE</scope>
    <source>
        <strain evidence="4">Rsan-2018</strain>
        <tissue evidence="4">Larvae</tissue>
    </source>
</reference>
<dbReference type="GO" id="GO:0008641">
    <property type="term" value="F:ubiquitin-like modifier activating enzyme activity"/>
    <property type="evidence" value="ECO:0007669"/>
    <property type="project" value="InterPro"/>
</dbReference>
<protein>
    <recommendedName>
        <fullName evidence="3">Ubiquitin-activating enzyme SCCH domain-containing protein</fullName>
    </recommendedName>
</protein>
<accession>A0A9D4TDK3</accession>
<comment type="similarity">
    <text evidence="2">Belongs to the ubiquitin-activating E1 family.</text>
</comment>
<comment type="pathway">
    <text evidence="1">Protein modification; protein ubiquitination.</text>
</comment>
<evidence type="ECO:0000259" key="3">
    <source>
        <dbReference type="Pfam" id="PF10585"/>
    </source>
</evidence>
<sequence>MYLSAYIWHSDPKFRPNVLEKPELIEKVVKLEEMKKMILDYRATDFDDCVAFAHMCFEEQYKGKIEQLLRIFPKNYETKSGMPFWSGLKRCPHPIEFDPENALHIDYIVSAANLRATMFGIPHITDRKVIAEMLSRVLNKVEVPAFHPPPNPDPSVSFHHGSFAVIQNDSARLDQVIQALADWDKLKDMHLTAIEFNKDNDLHVDFIVAASNLRATNYNIVPSDKGRSKLIVDEIIPASSTTTSLVAGLACLELLKLAQNHEKLELFRNSFVNLALPFFSFSEPIPPAEKTYQCATDAATGLDLVRRQAVTTALIAPLSPLTAKATPWSL</sequence>
<dbReference type="Proteomes" id="UP000821837">
    <property type="component" value="Unassembled WGS sequence"/>
</dbReference>
<dbReference type="VEuPathDB" id="VectorBase:RSAN_045711"/>
<name>A0A9D4TDK3_RHISA</name>
<keyword evidence="5" id="KW-1185">Reference proteome</keyword>
<dbReference type="AlphaFoldDB" id="A0A9D4TDK3"/>
<dbReference type="SUPFAM" id="SSF69572">
    <property type="entry name" value="Activating enzymes of the ubiquitin-like proteins"/>
    <property type="match status" value="1"/>
</dbReference>
<proteinExistence type="inferred from homology"/>
<dbReference type="EMBL" id="JABSTV010000463">
    <property type="protein sequence ID" value="KAH7986371.1"/>
    <property type="molecule type" value="Genomic_DNA"/>
</dbReference>
<gene>
    <name evidence="4" type="ORF">HPB52_025022</name>
</gene>
<reference evidence="4" key="1">
    <citation type="journal article" date="2020" name="Cell">
        <title>Large-Scale Comparative Analyses of Tick Genomes Elucidate Their Genetic Diversity and Vector Capacities.</title>
        <authorList>
            <consortium name="Tick Genome and Microbiome Consortium (TIGMIC)"/>
            <person name="Jia N."/>
            <person name="Wang J."/>
            <person name="Shi W."/>
            <person name="Du L."/>
            <person name="Sun Y."/>
            <person name="Zhan W."/>
            <person name="Jiang J.F."/>
            <person name="Wang Q."/>
            <person name="Zhang B."/>
            <person name="Ji P."/>
            <person name="Bell-Sakyi L."/>
            <person name="Cui X.M."/>
            <person name="Yuan T.T."/>
            <person name="Jiang B.G."/>
            <person name="Yang W.F."/>
            <person name="Lam T.T."/>
            <person name="Chang Q.C."/>
            <person name="Ding S.J."/>
            <person name="Wang X.J."/>
            <person name="Zhu J.G."/>
            <person name="Ruan X.D."/>
            <person name="Zhao L."/>
            <person name="Wei J.T."/>
            <person name="Ye R.Z."/>
            <person name="Que T.C."/>
            <person name="Du C.H."/>
            <person name="Zhou Y.H."/>
            <person name="Cheng J.X."/>
            <person name="Dai P.F."/>
            <person name="Guo W.B."/>
            <person name="Han X.H."/>
            <person name="Huang E.J."/>
            <person name="Li L.F."/>
            <person name="Wei W."/>
            <person name="Gao Y.C."/>
            <person name="Liu J.Z."/>
            <person name="Shao H.Z."/>
            <person name="Wang X."/>
            <person name="Wang C.C."/>
            <person name="Yang T.C."/>
            <person name="Huo Q.B."/>
            <person name="Li W."/>
            <person name="Chen H.Y."/>
            <person name="Chen S.E."/>
            <person name="Zhou L.G."/>
            <person name="Ni X.B."/>
            <person name="Tian J.H."/>
            <person name="Sheng Y."/>
            <person name="Liu T."/>
            <person name="Pan Y.S."/>
            <person name="Xia L.Y."/>
            <person name="Li J."/>
            <person name="Zhao F."/>
            <person name="Cao W.C."/>
        </authorList>
    </citation>
    <scope>NUCLEOTIDE SEQUENCE</scope>
    <source>
        <strain evidence="4">Rsan-2018</strain>
    </source>
</reference>